<dbReference type="EC" id="6.2.1.44" evidence="4"/>
<sequence length="518" mass="56554">MHLTQMLHSAADTRPNHCATIDGDRRKSWAEVRERVSRLAGALRKLDMKAGDRVAILALNSDRYTEYMFATWWAGGAVVPMNTRWSATENAYSLNDSQAEILLVDSHFAPMIQEIGDEAKTVRTIVHLEENAPEGMLSFEDLIAAHDPCEDAMRSEDDLAGLFYTGGTTGFPKGVMVSQKALWYNNIALGGQANFKSDSIYLHTAPMFHMADLAAGGGAMMAGGTHVYVPSFEPVSTMNAIAENKVTHALLVPTMLGMVLQHPEFDVAKFASVTNYLYGASPMPEGLLRQAMSLLPHVDFSQAYGQTEMAPLVTILDPKDHVLEGPRSKQIKSAGRPAWGCEIKIVDEDGKEVPRGTVGEIAARSPGNMLGYWQQPEQTADTLIDGWVHTGDGAYQDEEGFVYIVDRMKDMIVSGGENVFSAEVESAISTHPDVAGVAVVGIPSEQWGESVHAIVIPKEGSTPDEQSIIAHCKDQIAGYKCPRSIDFRTEPFPLSGAGKVLKRELRAPYWKGQERSVS</sequence>
<dbReference type="PANTHER" id="PTHR43767:SF1">
    <property type="entry name" value="NONRIBOSOMAL PEPTIDE SYNTHASE PES1 (EUROFUNG)-RELATED"/>
    <property type="match status" value="1"/>
</dbReference>
<accession>A0A1N6GRN7</accession>
<dbReference type="InterPro" id="IPR042099">
    <property type="entry name" value="ANL_N_sf"/>
</dbReference>
<reference evidence="9" key="1">
    <citation type="submission" date="2016-11" db="EMBL/GenBank/DDBJ databases">
        <authorList>
            <person name="Varghese N."/>
            <person name="Submissions S."/>
        </authorList>
    </citation>
    <scope>NUCLEOTIDE SEQUENCE [LARGE SCALE GENOMIC DNA]</scope>
    <source>
        <strain evidence="9">DSM 22363</strain>
    </source>
</reference>
<feature type="domain" description="AMP-dependent synthetase/ligase" evidence="6">
    <location>
        <begin position="9"/>
        <end position="373"/>
    </location>
</feature>
<dbReference type="CDD" id="cd17631">
    <property type="entry name" value="FACL_FadD13-like"/>
    <property type="match status" value="1"/>
</dbReference>
<keyword evidence="9" id="KW-1185">Reference proteome</keyword>
<comment type="catalytic activity">
    <reaction evidence="3">
        <text>3-(methylsulfanyl)propanoate + ATP + CoA = 3-(methylsulfanyl)propanoyl-CoA + AMP + diphosphate</text>
        <dbReference type="Rhea" id="RHEA:43052"/>
        <dbReference type="ChEBI" id="CHEBI:30616"/>
        <dbReference type="ChEBI" id="CHEBI:33019"/>
        <dbReference type="ChEBI" id="CHEBI:49016"/>
        <dbReference type="ChEBI" id="CHEBI:57287"/>
        <dbReference type="ChEBI" id="CHEBI:82815"/>
        <dbReference type="ChEBI" id="CHEBI:456215"/>
        <dbReference type="EC" id="6.2.1.44"/>
    </reaction>
    <physiologicalReaction direction="left-to-right" evidence="3">
        <dbReference type="Rhea" id="RHEA:43053"/>
    </physiologicalReaction>
</comment>
<gene>
    <name evidence="8" type="ORF">SAMN02745824_2954</name>
</gene>
<organism evidence="8 9">
    <name type="scientific">Parasphingorhabdus marina DSM 22363</name>
    <dbReference type="NCBI Taxonomy" id="1123272"/>
    <lineage>
        <taxon>Bacteria</taxon>
        <taxon>Pseudomonadati</taxon>
        <taxon>Pseudomonadota</taxon>
        <taxon>Alphaproteobacteria</taxon>
        <taxon>Sphingomonadales</taxon>
        <taxon>Sphingomonadaceae</taxon>
        <taxon>Parasphingorhabdus</taxon>
    </lineage>
</organism>
<dbReference type="SUPFAM" id="SSF56801">
    <property type="entry name" value="Acetyl-CoA synthetase-like"/>
    <property type="match status" value="1"/>
</dbReference>
<evidence type="ECO:0000256" key="5">
    <source>
        <dbReference type="ARBA" id="ARBA00067668"/>
    </source>
</evidence>
<dbReference type="Pfam" id="PF13193">
    <property type="entry name" value="AMP-binding_C"/>
    <property type="match status" value="1"/>
</dbReference>
<dbReference type="Proteomes" id="UP000185192">
    <property type="component" value="Unassembled WGS sequence"/>
</dbReference>
<dbReference type="InterPro" id="IPR000873">
    <property type="entry name" value="AMP-dep_synth/lig_dom"/>
</dbReference>
<dbReference type="EMBL" id="FSQW01000002">
    <property type="protein sequence ID" value="SIO10226.1"/>
    <property type="molecule type" value="Genomic_DNA"/>
</dbReference>
<dbReference type="Gene3D" id="3.40.50.12780">
    <property type="entry name" value="N-terminal domain of ligase-like"/>
    <property type="match status" value="1"/>
</dbReference>
<dbReference type="STRING" id="1123272.SAMN02745824_2954"/>
<evidence type="ECO:0000313" key="8">
    <source>
        <dbReference type="EMBL" id="SIO10226.1"/>
    </source>
</evidence>
<name>A0A1N6GRN7_9SPHN</name>
<dbReference type="NCBIfam" id="NF004837">
    <property type="entry name" value="PRK06187.1"/>
    <property type="match status" value="1"/>
</dbReference>
<dbReference type="InterPro" id="IPR025110">
    <property type="entry name" value="AMP-bd_C"/>
</dbReference>
<keyword evidence="2 8" id="KW-0436">Ligase</keyword>
<proteinExistence type="inferred from homology"/>
<evidence type="ECO:0000259" key="7">
    <source>
        <dbReference type="Pfam" id="PF13193"/>
    </source>
</evidence>
<evidence type="ECO:0000256" key="4">
    <source>
        <dbReference type="ARBA" id="ARBA00066616"/>
    </source>
</evidence>
<dbReference type="OrthoDB" id="9803968at2"/>
<dbReference type="PROSITE" id="PS00455">
    <property type="entry name" value="AMP_BINDING"/>
    <property type="match status" value="1"/>
</dbReference>
<evidence type="ECO:0000256" key="2">
    <source>
        <dbReference type="ARBA" id="ARBA00022598"/>
    </source>
</evidence>
<protein>
    <recommendedName>
        <fullName evidence="5">3-methylmercaptopropionyl-CoA ligase</fullName>
        <ecNumber evidence="4">6.2.1.44</ecNumber>
    </recommendedName>
</protein>
<dbReference type="AlphaFoldDB" id="A0A1N6GRN7"/>
<feature type="domain" description="AMP-binding enzyme C-terminal" evidence="7">
    <location>
        <begin position="423"/>
        <end position="499"/>
    </location>
</feature>
<dbReference type="InterPro" id="IPR045851">
    <property type="entry name" value="AMP-bd_C_sf"/>
</dbReference>
<dbReference type="Pfam" id="PF00501">
    <property type="entry name" value="AMP-binding"/>
    <property type="match status" value="1"/>
</dbReference>
<dbReference type="GO" id="GO:0016878">
    <property type="term" value="F:acid-thiol ligase activity"/>
    <property type="evidence" value="ECO:0007669"/>
    <property type="project" value="UniProtKB-ARBA"/>
</dbReference>
<dbReference type="InterPro" id="IPR020845">
    <property type="entry name" value="AMP-binding_CS"/>
</dbReference>
<dbReference type="Gene3D" id="3.30.300.30">
    <property type="match status" value="1"/>
</dbReference>
<evidence type="ECO:0000313" key="9">
    <source>
        <dbReference type="Proteomes" id="UP000185192"/>
    </source>
</evidence>
<evidence type="ECO:0000256" key="3">
    <source>
        <dbReference type="ARBA" id="ARBA00051915"/>
    </source>
</evidence>
<dbReference type="RefSeq" id="WP_074205894.1">
    <property type="nucleotide sequence ID" value="NZ_FSQW01000002.1"/>
</dbReference>
<evidence type="ECO:0000259" key="6">
    <source>
        <dbReference type="Pfam" id="PF00501"/>
    </source>
</evidence>
<comment type="similarity">
    <text evidence="1">Belongs to the ATP-dependent AMP-binding enzyme family.</text>
</comment>
<dbReference type="FunFam" id="3.30.300.30:FF:000008">
    <property type="entry name" value="2,3-dihydroxybenzoate-AMP ligase"/>
    <property type="match status" value="1"/>
</dbReference>
<evidence type="ECO:0000256" key="1">
    <source>
        <dbReference type="ARBA" id="ARBA00006432"/>
    </source>
</evidence>
<dbReference type="PANTHER" id="PTHR43767">
    <property type="entry name" value="LONG-CHAIN-FATTY-ACID--COA LIGASE"/>
    <property type="match status" value="1"/>
</dbReference>
<dbReference type="InterPro" id="IPR050237">
    <property type="entry name" value="ATP-dep_AMP-bd_enzyme"/>
</dbReference>